<accession>A0A2T4AP41</accession>
<keyword evidence="1" id="KW-0812">Transmembrane</keyword>
<dbReference type="RefSeq" id="XP_024778522.1">
    <property type="nucleotide sequence ID" value="XM_024914070.1"/>
</dbReference>
<proteinExistence type="predicted"/>
<keyword evidence="3" id="KW-1185">Reference proteome</keyword>
<dbReference type="Proteomes" id="UP000241690">
    <property type="component" value="Unassembled WGS sequence"/>
</dbReference>
<sequence length="87" mass="9865">MGISRYSSCHAVVQPLWTEQTARSPKLPRTKQASSNNIFFLFRLCSSVLILCILKALVYILTSLGSRCISHSSIYHRQTKLRHVTIS</sequence>
<dbReference type="AlphaFoldDB" id="A0A2T4AP41"/>
<dbReference type="GeneID" id="36622635"/>
<protein>
    <submittedName>
        <fullName evidence="2">Uncharacterized protein</fullName>
    </submittedName>
</protein>
<evidence type="ECO:0000256" key="1">
    <source>
        <dbReference type="SAM" id="Phobius"/>
    </source>
</evidence>
<dbReference type="EMBL" id="KZ679676">
    <property type="protein sequence ID" value="PTB58845.1"/>
    <property type="molecule type" value="Genomic_DNA"/>
</dbReference>
<feature type="transmembrane region" description="Helical" evidence="1">
    <location>
        <begin position="38"/>
        <end position="61"/>
    </location>
</feature>
<evidence type="ECO:0000313" key="2">
    <source>
        <dbReference type="EMBL" id="PTB58845.1"/>
    </source>
</evidence>
<name>A0A2T4AP41_TRIHA</name>
<keyword evidence="1" id="KW-0472">Membrane</keyword>
<reference evidence="2 3" key="1">
    <citation type="submission" date="2016-07" db="EMBL/GenBank/DDBJ databases">
        <title>Multiple horizontal gene transfer events from other fungi enriched the ability of initially mycotrophic Trichoderma (Ascomycota) to feed on dead plant biomass.</title>
        <authorList>
            <consortium name="DOE Joint Genome Institute"/>
            <person name="Aerts A."/>
            <person name="Atanasova L."/>
            <person name="Chenthamara K."/>
            <person name="Zhang J."/>
            <person name="Grujic M."/>
            <person name="Henrissat B."/>
            <person name="Kuo A."/>
            <person name="Salamov A."/>
            <person name="Lipzen A."/>
            <person name="Labutti K."/>
            <person name="Barry K."/>
            <person name="Miao Y."/>
            <person name="Rahimi M.J."/>
            <person name="Shen Q."/>
            <person name="Grigoriev I.V."/>
            <person name="Kubicek C.P."/>
            <person name="Druzhinina I.S."/>
        </authorList>
    </citation>
    <scope>NUCLEOTIDE SEQUENCE [LARGE SCALE GENOMIC DNA]</scope>
    <source>
        <strain evidence="2 3">CBS 226.95</strain>
    </source>
</reference>
<keyword evidence="1" id="KW-1133">Transmembrane helix</keyword>
<evidence type="ECO:0000313" key="3">
    <source>
        <dbReference type="Proteomes" id="UP000241690"/>
    </source>
</evidence>
<gene>
    <name evidence="2" type="ORF">M431DRAFT_288042</name>
</gene>
<organism evidence="2 3">
    <name type="scientific">Trichoderma harzianum CBS 226.95</name>
    <dbReference type="NCBI Taxonomy" id="983964"/>
    <lineage>
        <taxon>Eukaryota</taxon>
        <taxon>Fungi</taxon>
        <taxon>Dikarya</taxon>
        <taxon>Ascomycota</taxon>
        <taxon>Pezizomycotina</taxon>
        <taxon>Sordariomycetes</taxon>
        <taxon>Hypocreomycetidae</taxon>
        <taxon>Hypocreales</taxon>
        <taxon>Hypocreaceae</taxon>
        <taxon>Trichoderma</taxon>
    </lineage>
</organism>